<dbReference type="InterPro" id="IPR050266">
    <property type="entry name" value="AB_hydrolase_sf"/>
</dbReference>
<dbReference type="PANTHER" id="PTHR43798">
    <property type="entry name" value="MONOACYLGLYCEROL LIPASE"/>
    <property type="match status" value="1"/>
</dbReference>
<dbReference type="PRINTS" id="PR00111">
    <property type="entry name" value="ABHYDROLASE"/>
</dbReference>
<accession>A0A6G9YLZ2</accession>
<name>A0A6G9YLZ2_9NOCA</name>
<evidence type="ECO:0000313" key="2">
    <source>
        <dbReference type="EMBL" id="QIS14087.1"/>
    </source>
</evidence>
<gene>
    <name evidence="2" type="ORF">F5544_31225</name>
</gene>
<dbReference type="PANTHER" id="PTHR43798:SF33">
    <property type="entry name" value="HYDROLASE, PUTATIVE (AFU_ORTHOLOGUE AFUA_2G14860)-RELATED"/>
    <property type="match status" value="1"/>
</dbReference>
<proteinExistence type="predicted"/>
<dbReference type="KEGG" id="nah:F5544_31225"/>
<dbReference type="Pfam" id="PF12697">
    <property type="entry name" value="Abhydrolase_6"/>
    <property type="match status" value="1"/>
</dbReference>
<keyword evidence="3" id="KW-1185">Reference proteome</keyword>
<dbReference type="InterPro" id="IPR000073">
    <property type="entry name" value="AB_hydrolase_1"/>
</dbReference>
<dbReference type="AlphaFoldDB" id="A0A6G9YLZ2"/>
<dbReference type="GO" id="GO:0016020">
    <property type="term" value="C:membrane"/>
    <property type="evidence" value="ECO:0007669"/>
    <property type="project" value="TreeGrafter"/>
</dbReference>
<evidence type="ECO:0000259" key="1">
    <source>
        <dbReference type="Pfam" id="PF12697"/>
    </source>
</evidence>
<dbReference type="EMBL" id="CP046172">
    <property type="protein sequence ID" value="QIS14087.1"/>
    <property type="molecule type" value="Genomic_DNA"/>
</dbReference>
<dbReference type="GO" id="GO:0016787">
    <property type="term" value="F:hydrolase activity"/>
    <property type="evidence" value="ECO:0007669"/>
    <property type="project" value="UniProtKB-KW"/>
</dbReference>
<dbReference type="InterPro" id="IPR029058">
    <property type="entry name" value="AB_hydrolase_fold"/>
</dbReference>
<dbReference type="Proteomes" id="UP000503540">
    <property type="component" value="Chromosome"/>
</dbReference>
<dbReference type="Gene3D" id="3.40.50.1820">
    <property type="entry name" value="alpha/beta hydrolase"/>
    <property type="match status" value="1"/>
</dbReference>
<sequence length="308" mass="32232">MTATLHSVRSTDGTEIAYQVAGPTDGRALVMLHGLAASMAAWGSVIDRFAQRYRVVTPDLRGHGYSGKPVSGYDNPANWAGDVASVLAAENIASGAVLLGWSYGGFVLTDYLAERGTGVADGVVYVDAVTGTPGHDIQGAQLGPAMLAAAPAIFDEGGVHQIRAYLEAAEAGFYGDVPGPDLQRLVGLNLVTPPRVREALLTRPPRDNDATLRALDVPALVIHGLDDAAVSADTARYIAGKAISDARLSLWEHTTHAPFLEAPTRFVDEVTHFIESLPAKGPAATVTSVTMTTNVRSASPPGGRTAQR</sequence>
<protein>
    <submittedName>
        <fullName evidence="2">Alpha/beta fold hydrolase</fullName>
    </submittedName>
</protein>
<evidence type="ECO:0000313" key="3">
    <source>
        <dbReference type="Proteomes" id="UP000503540"/>
    </source>
</evidence>
<keyword evidence="2" id="KW-0378">Hydrolase</keyword>
<reference evidence="2 3" key="1">
    <citation type="journal article" date="2019" name="ACS Chem. Biol.">
        <title>Identification and Mobilization of a Cryptic Antibiotic Biosynthesis Gene Locus from a Human-Pathogenic Nocardia Isolate.</title>
        <authorList>
            <person name="Herisse M."/>
            <person name="Ishida K."/>
            <person name="Porter J.L."/>
            <person name="Howden B."/>
            <person name="Hertweck C."/>
            <person name="Stinear T.P."/>
            <person name="Pidot S.J."/>
        </authorList>
    </citation>
    <scope>NUCLEOTIDE SEQUENCE [LARGE SCALE GENOMIC DNA]</scope>
    <source>
        <strain evidence="2 3">AUSMDU00012717</strain>
    </source>
</reference>
<dbReference type="RefSeq" id="WP_238846761.1">
    <property type="nucleotide sequence ID" value="NZ_CP046172.1"/>
</dbReference>
<organism evidence="2 3">
    <name type="scientific">Nocardia arthritidis</name>
    <dbReference type="NCBI Taxonomy" id="228602"/>
    <lineage>
        <taxon>Bacteria</taxon>
        <taxon>Bacillati</taxon>
        <taxon>Actinomycetota</taxon>
        <taxon>Actinomycetes</taxon>
        <taxon>Mycobacteriales</taxon>
        <taxon>Nocardiaceae</taxon>
        <taxon>Nocardia</taxon>
    </lineage>
</organism>
<feature type="domain" description="AB hydrolase-1" evidence="1">
    <location>
        <begin position="29"/>
        <end position="268"/>
    </location>
</feature>
<dbReference type="SUPFAM" id="SSF53474">
    <property type="entry name" value="alpha/beta-Hydrolases"/>
    <property type="match status" value="1"/>
</dbReference>